<evidence type="ECO:0000313" key="3">
    <source>
        <dbReference type="EMBL" id="RAJ00467.1"/>
    </source>
</evidence>
<proteinExistence type="inferred from homology"/>
<name>A0A327QFK8_9BACT</name>
<comment type="similarity">
    <text evidence="1">Belongs to the myoviridae tail sheath protein family.</text>
</comment>
<dbReference type="Gene3D" id="3.40.50.11780">
    <property type="match status" value="1"/>
</dbReference>
<gene>
    <name evidence="3" type="ORF">LX64_04173</name>
</gene>
<dbReference type="PANTHER" id="PTHR35861">
    <property type="match status" value="1"/>
</dbReference>
<dbReference type="InterPro" id="IPR052042">
    <property type="entry name" value="Tail_sheath_structural"/>
</dbReference>
<accession>A0A327QFK8</accession>
<evidence type="ECO:0000256" key="1">
    <source>
        <dbReference type="ARBA" id="ARBA00008005"/>
    </source>
</evidence>
<dbReference type="EMBL" id="QLLL01000008">
    <property type="protein sequence ID" value="RAJ00467.1"/>
    <property type="molecule type" value="Genomic_DNA"/>
</dbReference>
<dbReference type="PANTHER" id="PTHR35861:SF1">
    <property type="entry name" value="PHAGE TAIL SHEATH PROTEIN"/>
    <property type="match status" value="1"/>
</dbReference>
<evidence type="ECO:0000259" key="2">
    <source>
        <dbReference type="Pfam" id="PF04984"/>
    </source>
</evidence>
<dbReference type="RefSeq" id="WP_111599580.1">
    <property type="nucleotide sequence ID" value="NZ_QLLL01000008.1"/>
</dbReference>
<reference evidence="3 4" key="1">
    <citation type="submission" date="2018-06" db="EMBL/GenBank/DDBJ databases">
        <title>Genomic Encyclopedia of Archaeal and Bacterial Type Strains, Phase II (KMG-II): from individual species to whole genera.</title>
        <authorList>
            <person name="Goeker M."/>
        </authorList>
    </citation>
    <scope>NUCLEOTIDE SEQUENCE [LARGE SCALE GENOMIC DNA]</scope>
    <source>
        <strain evidence="3 4">DSM 23857</strain>
    </source>
</reference>
<evidence type="ECO:0000313" key="4">
    <source>
        <dbReference type="Proteomes" id="UP000249547"/>
    </source>
</evidence>
<dbReference type="OrthoDB" id="9767864at2"/>
<comment type="caution">
    <text evidence="3">The sequence shown here is derived from an EMBL/GenBank/DDBJ whole genome shotgun (WGS) entry which is preliminary data.</text>
</comment>
<feature type="domain" description="Tail sheath protein subtilisin-like" evidence="2">
    <location>
        <begin position="181"/>
        <end position="361"/>
    </location>
</feature>
<dbReference type="Proteomes" id="UP000249547">
    <property type="component" value="Unassembled WGS sequence"/>
</dbReference>
<dbReference type="InterPro" id="IPR035089">
    <property type="entry name" value="Phage_sheath_subtilisin"/>
</dbReference>
<dbReference type="AlphaFoldDB" id="A0A327QFK8"/>
<organism evidence="3 4">
    <name type="scientific">Chitinophaga skermanii</name>
    <dbReference type="NCBI Taxonomy" id="331697"/>
    <lineage>
        <taxon>Bacteria</taxon>
        <taxon>Pseudomonadati</taxon>
        <taxon>Bacteroidota</taxon>
        <taxon>Chitinophagia</taxon>
        <taxon>Chitinophagales</taxon>
        <taxon>Chitinophagaceae</taxon>
        <taxon>Chitinophaga</taxon>
    </lineage>
</organism>
<keyword evidence="4" id="KW-1185">Reference proteome</keyword>
<dbReference type="Pfam" id="PF04984">
    <property type="entry name" value="Phage_sheath_1"/>
    <property type="match status" value="1"/>
</dbReference>
<protein>
    <recommendedName>
        <fullName evidence="2">Tail sheath protein subtilisin-like domain-containing protein</fullName>
    </recommendedName>
</protein>
<sequence length="475" mass="51783">MPTNFLHGIEVIEVANNLVNVREVKTGIIGLVGIAPAGPLQKLTLVKNAQDAAQFGNTIPGFSIPQALKNIQAQGAGTVLVINVFDPTTHSKEKIEPATILSEYTPLSEYPISSVQVVDAEDAPLPYVEGKDFVIDNLGRFRVLGGRIPESTAVKFKYKYLDSQSITQSTIIGSVSANGTRTGMKIFDLAFQKFGFNPKIIIAPAYSHQKSVCDEMTLVADRLKAIALIDCEPGKTVNEILESRGDPTNAFSTASQRVVLLYPYLLSYDESKDDGIETTDTNTSFPYSAYFAGVIAATDNKLGYWYSPSNKAINGVTGIAQDITMSINDENADSNMLNAAGITTIFNFYGSGYRTWGNHNSSYPSNQVPNNFISIRRIADVVHESLVYASIPYIDQPLTKAVIDDMRHSGNDFINVLIGRNALLEGSKIVYSADDNPATELAKGIVKFRFQIMGPTPAQTIVYLSELNTSLYDQL</sequence>